<name>A0A9W4SVM8_9GLOM</name>
<dbReference type="AlphaFoldDB" id="A0A9W4SVM8"/>
<gene>
    <name evidence="2" type="ORF">FWILDA_LOCUS10995</name>
</gene>
<feature type="compositionally biased region" description="Low complexity" evidence="1">
    <location>
        <begin position="13"/>
        <end position="24"/>
    </location>
</feature>
<sequence>MSSAKRPYNETMSSPSSTSNASSSLNDDFMEEKVEQGMDIEQNEQIVYHNLIEGNFRRKKLNNDKVDQLNTFISNPFPSTLNNSFQPYTSSRNYPLKDIVSDTKTSSIPFHKVSATVLNEENNELDKNKNNNCSLKQNSFDSLTSSPTISISTSETRISDVTITASNDYFSSTIDFTKEYIRTQLNESDSKGPFYSFYPQIYNSNRLVIFEESFSYLRQLYEFCDDSSTKLASNVTSVLAGLIALLNVQLDGFDIPFIEHHKWNGSNFYGSIDIGTLLDHLDEGLGISTAEFVFYNRDDNGSSFIKTGRSVLQCGYRKTRSKLKPFDTPSPQTLLNNNELRHAVLDVDAERETQLFLESLAAEEQEENYTDHEDETYNRYIRKSYNETDDDLIHSEESSFDEVDDVSDIESVVTDSTVEEDWLRVSRNNSH</sequence>
<evidence type="ECO:0000256" key="1">
    <source>
        <dbReference type="SAM" id="MobiDB-lite"/>
    </source>
</evidence>
<reference evidence="2" key="1">
    <citation type="submission" date="2022-08" db="EMBL/GenBank/DDBJ databases">
        <authorList>
            <person name="Kallberg Y."/>
            <person name="Tangrot J."/>
            <person name="Rosling A."/>
        </authorList>
    </citation>
    <scope>NUCLEOTIDE SEQUENCE</scope>
    <source>
        <strain evidence="2">Wild A</strain>
    </source>
</reference>
<evidence type="ECO:0000313" key="2">
    <source>
        <dbReference type="EMBL" id="CAI2183270.1"/>
    </source>
</evidence>
<comment type="caution">
    <text evidence="2">The sequence shown here is derived from an EMBL/GenBank/DDBJ whole genome shotgun (WGS) entry which is preliminary data.</text>
</comment>
<accession>A0A9W4SVM8</accession>
<proteinExistence type="predicted"/>
<dbReference type="EMBL" id="CAMKVN010002982">
    <property type="protein sequence ID" value="CAI2183270.1"/>
    <property type="molecule type" value="Genomic_DNA"/>
</dbReference>
<dbReference type="OrthoDB" id="2400089at2759"/>
<feature type="region of interest" description="Disordered" evidence="1">
    <location>
        <begin position="1"/>
        <end position="24"/>
    </location>
</feature>
<dbReference type="Proteomes" id="UP001153678">
    <property type="component" value="Unassembled WGS sequence"/>
</dbReference>
<organism evidence="2 3">
    <name type="scientific">Funneliformis geosporum</name>
    <dbReference type="NCBI Taxonomy" id="1117311"/>
    <lineage>
        <taxon>Eukaryota</taxon>
        <taxon>Fungi</taxon>
        <taxon>Fungi incertae sedis</taxon>
        <taxon>Mucoromycota</taxon>
        <taxon>Glomeromycotina</taxon>
        <taxon>Glomeromycetes</taxon>
        <taxon>Glomerales</taxon>
        <taxon>Glomeraceae</taxon>
        <taxon>Funneliformis</taxon>
    </lineage>
</organism>
<protein>
    <submittedName>
        <fullName evidence="2">11484_t:CDS:1</fullName>
    </submittedName>
</protein>
<keyword evidence="3" id="KW-1185">Reference proteome</keyword>
<evidence type="ECO:0000313" key="3">
    <source>
        <dbReference type="Proteomes" id="UP001153678"/>
    </source>
</evidence>